<dbReference type="EMBL" id="JBBJCI010000039">
    <property type="protein sequence ID" value="KAK7249991.1"/>
    <property type="molecule type" value="Genomic_DNA"/>
</dbReference>
<proteinExistence type="predicted"/>
<keyword evidence="2" id="KW-1185">Reference proteome</keyword>
<dbReference type="PROSITE" id="PS51257">
    <property type="entry name" value="PROKAR_LIPOPROTEIN"/>
    <property type="match status" value="1"/>
</dbReference>
<dbReference type="PANTHER" id="PTHR11009">
    <property type="entry name" value="DER1-LIKE PROTEIN, DERLIN"/>
    <property type="match status" value="1"/>
</dbReference>
<name>A0ABR1GA31_AURAN</name>
<reference evidence="1 2" key="1">
    <citation type="submission" date="2024-03" db="EMBL/GenBank/DDBJ databases">
        <title>Aureococcus anophagefferens CCMP1851 and Kratosvirus quantuckense: Draft genome of a second virus-susceptible host strain in the model system.</title>
        <authorList>
            <person name="Chase E."/>
            <person name="Truchon A.R."/>
            <person name="Schepens W."/>
            <person name="Wilhelm S.W."/>
        </authorList>
    </citation>
    <scope>NUCLEOTIDE SEQUENCE [LARGE SCALE GENOMIC DNA]</scope>
    <source>
        <strain evidence="1 2">CCMP1851</strain>
    </source>
</reference>
<evidence type="ECO:0000313" key="1">
    <source>
        <dbReference type="EMBL" id="KAK7249991.1"/>
    </source>
</evidence>
<dbReference type="InterPro" id="IPR035952">
    <property type="entry name" value="Rhomboid-like_sf"/>
</dbReference>
<evidence type="ECO:0000313" key="2">
    <source>
        <dbReference type="Proteomes" id="UP001363151"/>
    </source>
</evidence>
<gene>
    <name evidence="1" type="ORF">SO694_00005697</name>
</gene>
<dbReference type="Proteomes" id="UP001363151">
    <property type="component" value="Unassembled WGS sequence"/>
</dbReference>
<dbReference type="GO" id="GO:0005789">
    <property type="term" value="C:endoplasmic reticulum membrane"/>
    <property type="evidence" value="ECO:0007669"/>
    <property type="project" value="UniProtKB-SubCell"/>
</dbReference>
<organism evidence="1 2">
    <name type="scientific">Aureococcus anophagefferens</name>
    <name type="common">Harmful bloom alga</name>
    <dbReference type="NCBI Taxonomy" id="44056"/>
    <lineage>
        <taxon>Eukaryota</taxon>
        <taxon>Sar</taxon>
        <taxon>Stramenopiles</taxon>
        <taxon>Ochrophyta</taxon>
        <taxon>Pelagophyceae</taxon>
        <taxon>Pelagomonadales</taxon>
        <taxon>Pelagomonadaceae</taxon>
        <taxon>Aureococcus</taxon>
    </lineage>
</organism>
<dbReference type="InterPro" id="IPR007599">
    <property type="entry name" value="DER1"/>
</dbReference>
<dbReference type="SUPFAM" id="SSF144091">
    <property type="entry name" value="Rhomboid-like"/>
    <property type="match status" value="1"/>
</dbReference>
<dbReference type="KEGG" id="aaf:AURANDRAFT_64463"/>
<protein>
    <submittedName>
        <fullName evidence="1">Derlin-like protein</fullName>
    </submittedName>
</protein>
<dbReference type="GO" id="GO:0006950">
    <property type="term" value="P:response to stress"/>
    <property type="evidence" value="ECO:0007669"/>
    <property type="project" value="UniProtKB-ARBA"/>
</dbReference>
<comment type="caution">
    <text evidence="1">The sequence shown here is derived from an EMBL/GenBank/DDBJ whole genome shotgun (WGS) entry which is preliminary data.</text>
</comment>
<sequence>MAPRLASLAALLGACLLLAAGARPSAPRGVAPRPRRPARGGASARALAVRGGDTEDIEYDEDDEPGAVASLLASLPPTLRVHVVSVVAVTAVALTGVLDPNAAFSLDTYGTVARLQLWRPLTSACFLGEPSMGSATSLYLLVKYGKELEAAVGSEPFAKFLVLQTALLAFAGGATGVPFTANALITAVIYACSRLEPFGNVQFQFGITLKYWMLPFGLMVVEMLQQQSVAAVFPHVLGILCAHFHHFFAVVWPRLTADAESAAPKAKTAKVGRKLGSG</sequence>
<accession>A0ABR1GA31</accession>
<dbReference type="Pfam" id="PF04511">
    <property type="entry name" value="DER1"/>
    <property type="match status" value="1"/>
</dbReference>